<evidence type="ECO:0008006" key="4">
    <source>
        <dbReference type="Google" id="ProtNLM"/>
    </source>
</evidence>
<dbReference type="KEGG" id="sna:Snas_2468"/>
<sequence length="149" mass="17107">MLVAMSILITFPVHLIWSEAGVAAAEDGLRRDGVKLTAELEYVGEVKVGRRYESDMLATYEYRGETYVLNFRCENCRHDKELAVWIEPDDPDVYVTAHMSTASKGNIPVNATLLLLSIPAFFTAILVIGRWRWWLSIPKVRKRRRRPAR</sequence>
<evidence type="ECO:0000313" key="3">
    <source>
        <dbReference type="Proteomes" id="UP000000844"/>
    </source>
</evidence>
<evidence type="ECO:0000256" key="1">
    <source>
        <dbReference type="SAM" id="Phobius"/>
    </source>
</evidence>
<evidence type="ECO:0000313" key="2">
    <source>
        <dbReference type="EMBL" id="ADD42151.1"/>
    </source>
</evidence>
<dbReference type="EMBL" id="CP001778">
    <property type="protein sequence ID" value="ADD42151.1"/>
    <property type="molecule type" value="Genomic_DNA"/>
</dbReference>
<keyword evidence="1" id="KW-1133">Transmembrane helix</keyword>
<organism evidence="2 3">
    <name type="scientific">Stackebrandtia nassauensis (strain DSM 44728 / CIP 108903 / NRRL B-16338 / NBRC 102104 / LLR-40K-21)</name>
    <dbReference type="NCBI Taxonomy" id="446470"/>
    <lineage>
        <taxon>Bacteria</taxon>
        <taxon>Bacillati</taxon>
        <taxon>Actinomycetota</taxon>
        <taxon>Actinomycetes</taxon>
        <taxon>Glycomycetales</taxon>
        <taxon>Glycomycetaceae</taxon>
        <taxon>Stackebrandtia</taxon>
    </lineage>
</organism>
<protein>
    <recommendedName>
        <fullName evidence="4">DUF3592 domain-containing protein</fullName>
    </recommendedName>
</protein>
<gene>
    <name evidence="2" type="ordered locus">Snas_2468</name>
</gene>
<dbReference type="Proteomes" id="UP000000844">
    <property type="component" value="Chromosome"/>
</dbReference>
<proteinExistence type="predicted"/>
<keyword evidence="1" id="KW-0472">Membrane</keyword>
<keyword evidence="3" id="KW-1185">Reference proteome</keyword>
<feature type="transmembrane region" description="Helical" evidence="1">
    <location>
        <begin position="113"/>
        <end position="135"/>
    </location>
</feature>
<dbReference type="AlphaFoldDB" id="D3Q4X1"/>
<accession>D3Q4X1</accession>
<keyword evidence="1" id="KW-0812">Transmembrane</keyword>
<dbReference type="HOGENOM" id="CLU_1748530_0_0_11"/>
<reference evidence="2 3" key="1">
    <citation type="journal article" date="2009" name="Stand. Genomic Sci.">
        <title>Complete genome sequence of Stackebrandtia nassauensis type strain (LLR-40K-21).</title>
        <authorList>
            <person name="Munk C."/>
            <person name="Lapidus A."/>
            <person name="Copeland A."/>
            <person name="Jando M."/>
            <person name="Mayilraj S."/>
            <person name="Glavina Del Rio T."/>
            <person name="Nolan M."/>
            <person name="Chen F."/>
            <person name="Lucas S."/>
            <person name="Tice H."/>
            <person name="Cheng J.F."/>
            <person name="Han C."/>
            <person name="Detter J.C."/>
            <person name="Bruce D."/>
            <person name="Goodwin L."/>
            <person name="Chain P."/>
            <person name="Pitluck S."/>
            <person name="Goker M."/>
            <person name="Ovchinikova G."/>
            <person name="Pati A."/>
            <person name="Ivanova N."/>
            <person name="Mavromatis K."/>
            <person name="Chen A."/>
            <person name="Palaniappan K."/>
            <person name="Land M."/>
            <person name="Hauser L."/>
            <person name="Chang Y.J."/>
            <person name="Jeffries C.D."/>
            <person name="Bristow J."/>
            <person name="Eisen J.A."/>
            <person name="Markowitz V."/>
            <person name="Hugenholtz P."/>
            <person name="Kyrpides N.C."/>
            <person name="Klenk H.P."/>
        </authorList>
    </citation>
    <scope>NUCLEOTIDE SEQUENCE [LARGE SCALE GENOMIC DNA]</scope>
    <source>
        <strain evidence="3">DSM 44728 / CIP 108903 / NRRL B-16338 / NBRC 102104 / LLR-40K-21</strain>
    </source>
</reference>
<name>D3Q4X1_STANL</name>